<keyword evidence="4" id="KW-1185">Reference proteome</keyword>
<dbReference type="EMBL" id="WJBH02000004">
    <property type="protein sequence ID" value="KAI9559838.1"/>
    <property type="molecule type" value="Genomic_DNA"/>
</dbReference>
<feature type="compositionally biased region" description="Polar residues" evidence="1">
    <location>
        <begin position="75"/>
        <end position="93"/>
    </location>
</feature>
<dbReference type="AlphaFoldDB" id="A0AAD5LCR2"/>
<feature type="region of interest" description="Disordered" evidence="1">
    <location>
        <begin position="39"/>
        <end position="93"/>
    </location>
</feature>
<feature type="chain" id="PRO_5041963414" evidence="2">
    <location>
        <begin position="20"/>
        <end position="244"/>
    </location>
</feature>
<reference evidence="3 4" key="1">
    <citation type="submission" date="2022-05" db="EMBL/GenBank/DDBJ databases">
        <title>A multi-omics perspective on studying reproductive biology in Daphnia sinensis.</title>
        <authorList>
            <person name="Jia J."/>
        </authorList>
    </citation>
    <scope>NUCLEOTIDE SEQUENCE [LARGE SCALE GENOMIC DNA]</scope>
    <source>
        <strain evidence="3 4">WSL</strain>
    </source>
</reference>
<dbReference type="Proteomes" id="UP000820818">
    <property type="component" value="Linkage Group LG4"/>
</dbReference>
<proteinExistence type="predicted"/>
<sequence>MRFTICVLFLVISLALLEAVPAPQLTTIKRQPWKPKAIREKEAAKAAEEEAARKAEEAARKAEEAARAAERSTEVPEQTTVEHSTNVEEGTTVTIEQVTAISEETTTLLTETNTLPVEGKTPVEDVTESEALLTTVTDNPSTVTNEVSTLPVPIVVQDNLVANSSPNKRRIVTSRKLTKLMFSARGRMSALTKKDGLSAEAAACRLSLRGVPCHCRFEGTCRCDCGRRSNNQSAGVNRSLSLTN</sequence>
<evidence type="ECO:0000313" key="4">
    <source>
        <dbReference type="Proteomes" id="UP000820818"/>
    </source>
</evidence>
<evidence type="ECO:0000256" key="1">
    <source>
        <dbReference type="SAM" id="MobiDB-lite"/>
    </source>
</evidence>
<evidence type="ECO:0000256" key="2">
    <source>
        <dbReference type="SAM" id="SignalP"/>
    </source>
</evidence>
<comment type="caution">
    <text evidence="3">The sequence shown here is derived from an EMBL/GenBank/DDBJ whole genome shotgun (WGS) entry which is preliminary data.</text>
</comment>
<organism evidence="3 4">
    <name type="scientific">Daphnia sinensis</name>
    <dbReference type="NCBI Taxonomy" id="1820382"/>
    <lineage>
        <taxon>Eukaryota</taxon>
        <taxon>Metazoa</taxon>
        <taxon>Ecdysozoa</taxon>
        <taxon>Arthropoda</taxon>
        <taxon>Crustacea</taxon>
        <taxon>Branchiopoda</taxon>
        <taxon>Diplostraca</taxon>
        <taxon>Cladocera</taxon>
        <taxon>Anomopoda</taxon>
        <taxon>Daphniidae</taxon>
        <taxon>Daphnia</taxon>
        <taxon>Daphnia similis group</taxon>
    </lineage>
</organism>
<keyword evidence="2" id="KW-0732">Signal</keyword>
<protein>
    <submittedName>
        <fullName evidence="3">Uncharacterized protein</fullName>
    </submittedName>
</protein>
<feature type="signal peptide" evidence="2">
    <location>
        <begin position="1"/>
        <end position="19"/>
    </location>
</feature>
<feature type="compositionally biased region" description="Basic and acidic residues" evidence="1">
    <location>
        <begin position="39"/>
        <end position="74"/>
    </location>
</feature>
<evidence type="ECO:0000313" key="3">
    <source>
        <dbReference type="EMBL" id="KAI9559838.1"/>
    </source>
</evidence>
<accession>A0AAD5LCR2</accession>
<name>A0AAD5LCR2_9CRUS</name>
<gene>
    <name evidence="3" type="ORF">GHT06_013845</name>
</gene>